<dbReference type="Proteomes" id="UP000291572">
    <property type="component" value="Unassembled WGS sequence"/>
</dbReference>
<name>A0A8G2DX22_9SPHN</name>
<evidence type="ECO:0000259" key="4">
    <source>
        <dbReference type="PROSITE" id="PS50949"/>
    </source>
</evidence>
<gene>
    <name evidence="5" type="ORF">EWH12_14945</name>
</gene>
<dbReference type="EMBL" id="SEOO01000025">
    <property type="protein sequence ID" value="RYM09254.1"/>
    <property type="molecule type" value="Genomic_DNA"/>
</dbReference>
<evidence type="ECO:0000256" key="2">
    <source>
        <dbReference type="ARBA" id="ARBA00023125"/>
    </source>
</evidence>
<dbReference type="RefSeq" id="WP_129927058.1">
    <property type="nucleotide sequence ID" value="NZ_SEOO01000025.1"/>
</dbReference>
<evidence type="ECO:0000313" key="5">
    <source>
        <dbReference type="EMBL" id="RYM09254.1"/>
    </source>
</evidence>
<evidence type="ECO:0000256" key="1">
    <source>
        <dbReference type="ARBA" id="ARBA00023015"/>
    </source>
</evidence>
<dbReference type="SMART" id="SM00345">
    <property type="entry name" value="HTH_GNTR"/>
    <property type="match status" value="1"/>
</dbReference>
<dbReference type="AlphaFoldDB" id="A0A8G2DX22"/>
<dbReference type="OrthoDB" id="8479543at2"/>
<organism evidence="5 6">
    <name type="scientific">Sphingobium cupriresistens</name>
    <dbReference type="NCBI Taxonomy" id="1132417"/>
    <lineage>
        <taxon>Bacteria</taxon>
        <taxon>Pseudomonadati</taxon>
        <taxon>Pseudomonadota</taxon>
        <taxon>Alphaproteobacteria</taxon>
        <taxon>Sphingomonadales</taxon>
        <taxon>Sphingomonadaceae</taxon>
        <taxon>Sphingobium</taxon>
    </lineage>
</organism>
<dbReference type="PANTHER" id="PTHR43537:SF5">
    <property type="entry name" value="UXU OPERON TRANSCRIPTIONAL REGULATOR"/>
    <property type="match status" value="1"/>
</dbReference>
<accession>A0A8G2DX22</accession>
<sequence>MSPEPVLAERAYLLLKADIMAGRFASGGILNERALAAEYGVSVSPLRDAAQRLVGEHMLEIAFGGGYRLPVMSPDALRDLYRWHGHLIRLILKASRPAAAFEAQSYAETEADGRALATAATNLFLAIAQACDDHEHSRALRSATERLHIARLGEARVLRNLEEELRAVGIATISGRGPDRFEVLWAYHRRRIRRVGRIWEAISS</sequence>
<dbReference type="InterPro" id="IPR000524">
    <property type="entry name" value="Tscrpt_reg_HTH_GntR"/>
</dbReference>
<dbReference type="GO" id="GO:0003700">
    <property type="term" value="F:DNA-binding transcription factor activity"/>
    <property type="evidence" value="ECO:0007669"/>
    <property type="project" value="InterPro"/>
</dbReference>
<dbReference type="InterPro" id="IPR036390">
    <property type="entry name" value="WH_DNA-bd_sf"/>
</dbReference>
<dbReference type="SUPFAM" id="SSF46785">
    <property type="entry name" value="Winged helix' DNA-binding domain"/>
    <property type="match status" value="1"/>
</dbReference>
<dbReference type="InterPro" id="IPR036388">
    <property type="entry name" value="WH-like_DNA-bd_sf"/>
</dbReference>
<keyword evidence="2" id="KW-0238">DNA-binding</keyword>
<dbReference type="PANTHER" id="PTHR43537">
    <property type="entry name" value="TRANSCRIPTIONAL REGULATOR, GNTR FAMILY"/>
    <property type="match status" value="1"/>
</dbReference>
<proteinExistence type="predicted"/>
<evidence type="ECO:0000256" key="3">
    <source>
        <dbReference type="ARBA" id="ARBA00023163"/>
    </source>
</evidence>
<dbReference type="GO" id="GO:0003677">
    <property type="term" value="F:DNA binding"/>
    <property type="evidence" value="ECO:0007669"/>
    <property type="project" value="UniProtKB-KW"/>
</dbReference>
<protein>
    <submittedName>
        <fullName evidence="5">GntR family transcriptional regulator</fullName>
    </submittedName>
</protein>
<keyword evidence="1" id="KW-0805">Transcription regulation</keyword>
<dbReference type="Pfam" id="PF00392">
    <property type="entry name" value="GntR"/>
    <property type="match status" value="1"/>
</dbReference>
<keyword evidence="3" id="KW-0804">Transcription</keyword>
<dbReference type="Gene3D" id="1.10.10.10">
    <property type="entry name" value="Winged helix-like DNA-binding domain superfamily/Winged helix DNA-binding domain"/>
    <property type="match status" value="1"/>
</dbReference>
<feature type="domain" description="HTH gntR-type" evidence="4">
    <location>
        <begin position="5"/>
        <end position="72"/>
    </location>
</feature>
<comment type="caution">
    <text evidence="5">The sequence shown here is derived from an EMBL/GenBank/DDBJ whole genome shotgun (WGS) entry which is preliminary data.</text>
</comment>
<dbReference type="PROSITE" id="PS50949">
    <property type="entry name" value="HTH_GNTR"/>
    <property type="match status" value="1"/>
</dbReference>
<reference evidence="5 6" key="1">
    <citation type="submission" date="2019-02" db="EMBL/GenBank/DDBJ databases">
        <authorList>
            <person name="Feng G."/>
        </authorList>
    </citation>
    <scope>NUCLEOTIDE SEQUENCE [LARGE SCALE GENOMIC DNA]</scope>
    <source>
        <strain evidence="5 6">CCTCC AB 2011146</strain>
    </source>
</reference>
<evidence type="ECO:0000313" key="6">
    <source>
        <dbReference type="Proteomes" id="UP000291572"/>
    </source>
</evidence>